<organism evidence="1 2">
    <name type="scientific">Biomphalaria glabrata</name>
    <name type="common">Bloodfluke planorb</name>
    <name type="synonym">Freshwater snail</name>
    <dbReference type="NCBI Taxonomy" id="6526"/>
    <lineage>
        <taxon>Eukaryota</taxon>
        <taxon>Metazoa</taxon>
        <taxon>Spiralia</taxon>
        <taxon>Lophotrochozoa</taxon>
        <taxon>Mollusca</taxon>
        <taxon>Gastropoda</taxon>
        <taxon>Heterobranchia</taxon>
        <taxon>Euthyneura</taxon>
        <taxon>Panpulmonata</taxon>
        <taxon>Hygrophila</taxon>
        <taxon>Lymnaeoidea</taxon>
        <taxon>Planorbidae</taxon>
        <taxon>Biomphalaria</taxon>
    </lineage>
</organism>
<sequence length="168" mass="18236">MKSQEFMTLVIQIATVTVILQSVFGFSQGCLIQGSQCTTLLSMGETGLDQMDQFCSNLSIVLNCMNAAYATCSNDADRANLNSGKAGLEQQYNTYCSSGCSVVDLMKCLLANIAELSTLNATACRSLREMRTCLVDVRANCNQEDIKAQIDMQLQGADQMLAHCSKTK</sequence>
<dbReference type="RefSeq" id="XP_055899437.1">
    <property type="nucleotide sequence ID" value="XM_056043462.1"/>
</dbReference>
<name>A0A9W3BJ30_BIOGL</name>
<proteinExistence type="predicted"/>
<dbReference type="AlphaFoldDB" id="A0A9W3BJ30"/>
<dbReference type="GeneID" id="106061780"/>
<accession>A0A9W3BJ30</accession>
<dbReference type="Proteomes" id="UP001165740">
    <property type="component" value="Chromosome 10"/>
</dbReference>
<evidence type="ECO:0000313" key="1">
    <source>
        <dbReference type="Proteomes" id="UP001165740"/>
    </source>
</evidence>
<dbReference type="PROSITE" id="PS51257">
    <property type="entry name" value="PROKAR_LIPOPROTEIN"/>
    <property type="match status" value="1"/>
</dbReference>
<gene>
    <name evidence="2" type="primary">LOC106061780</name>
</gene>
<reference evidence="2" key="1">
    <citation type="submission" date="2025-08" db="UniProtKB">
        <authorList>
            <consortium name="RefSeq"/>
        </authorList>
    </citation>
    <scope>IDENTIFICATION</scope>
</reference>
<evidence type="ECO:0000313" key="2">
    <source>
        <dbReference type="RefSeq" id="XP_055899437.1"/>
    </source>
</evidence>
<keyword evidence="1" id="KW-1185">Reference proteome</keyword>
<protein>
    <submittedName>
        <fullName evidence="2">Uncharacterized protein LOC106061780 isoform X1</fullName>
    </submittedName>
</protein>